<dbReference type="UniPathway" id="UPA00074">
    <property type="reaction ID" value="UER00126"/>
</dbReference>
<keyword evidence="9" id="KW-1185">Reference proteome</keyword>
<comment type="catalytic activity">
    <reaction evidence="5 6">
        <text>N(1)-(5-phospho-beta-D-ribosyl)glycinamide + (6R)-10-formyltetrahydrofolate = N(2)-formyl-N(1)-(5-phospho-beta-D-ribosyl)glycinamide + (6S)-5,6,7,8-tetrahydrofolate + H(+)</text>
        <dbReference type="Rhea" id="RHEA:15053"/>
        <dbReference type="ChEBI" id="CHEBI:15378"/>
        <dbReference type="ChEBI" id="CHEBI:57453"/>
        <dbReference type="ChEBI" id="CHEBI:143788"/>
        <dbReference type="ChEBI" id="CHEBI:147286"/>
        <dbReference type="ChEBI" id="CHEBI:195366"/>
        <dbReference type="EC" id="2.1.2.2"/>
    </reaction>
</comment>
<dbReference type="InterPro" id="IPR001555">
    <property type="entry name" value="GART_AS"/>
</dbReference>
<dbReference type="PANTHER" id="PTHR43369">
    <property type="entry name" value="PHOSPHORIBOSYLGLYCINAMIDE FORMYLTRANSFERASE"/>
    <property type="match status" value="1"/>
</dbReference>
<evidence type="ECO:0000256" key="1">
    <source>
        <dbReference type="ARBA" id="ARBA00005054"/>
    </source>
</evidence>
<dbReference type="GO" id="GO:0006189">
    <property type="term" value="P:'de novo' IMP biosynthetic process"/>
    <property type="evidence" value="ECO:0007669"/>
    <property type="project" value="UniProtKB-UniRule"/>
</dbReference>
<dbReference type="InterPro" id="IPR002376">
    <property type="entry name" value="Formyl_transf_N"/>
</dbReference>
<organism evidence="8 9">
    <name type="scientific">Duncaniella muris</name>
    <dbReference type="NCBI Taxonomy" id="2094150"/>
    <lineage>
        <taxon>Bacteria</taxon>
        <taxon>Pseudomonadati</taxon>
        <taxon>Bacteroidota</taxon>
        <taxon>Bacteroidia</taxon>
        <taxon>Bacteroidales</taxon>
        <taxon>Muribaculaceae</taxon>
        <taxon>Duncaniella</taxon>
    </lineage>
</organism>
<dbReference type="PROSITE" id="PS00373">
    <property type="entry name" value="GART"/>
    <property type="match status" value="1"/>
</dbReference>
<dbReference type="InterPro" id="IPR004607">
    <property type="entry name" value="GART"/>
</dbReference>
<dbReference type="Proteomes" id="UP000244905">
    <property type="component" value="Unassembled WGS sequence"/>
</dbReference>
<dbReference type="GeneID" id="82524886"/>
<accession>A0A2V1ISX6</accession>
<feature type="binding site" evidence="6">
    <location>
        <begin position="19"/>
        <end position="21"/>
    </location>
    <ligand>
        <name>N(1)-(5-phospho-beta-D-ribosyl)glycinamide</name>
        <dbReference type="ChEBI" id="CHEBI:143788"/>
    </ligand>
</feature>
<feature type="active site" description="Proton donor" evidence="6">
    <location>
        <position position="112"/>
    </location>
</feature>
<comment type="similarity">
    <text evidence="4 6">Belongs to the GART family.</text>
</comment>
<comment type="caution">
    <text evidence="8">The sequence shown here is derived from an EMBL/GenBank/DDBJ whole genome shotgun (WGS) entry which is preliminary data.</text>
</comment>
<comment type="function">
    <text evidence="6">Catalyzes the transfer of a formyl group from 10-formyltetrahydrofolate to 5-phospho-ribosyl-glycinamide (GAR), producing 5-phospho-ribosyl-N-formylglycinamide (FGAR) and tetrahydrofolate.</text>
</comment>
<keyword evidence="3 6" id="KW-0658">Purine biosynthesis</keyword>
<name>A0A2V1ISX6_9BACT</name>
<gene>
    <name evidence="6 8" type="primary">purN</name>
    <name evidence="8" type="ORF">C5O23_00800</name>
</gene>
<evidence type="ECO:0000256" key="6">
    <source>
        <dbReference type="HAMAP-Rule" id="MF_01930"/>
    </source>
</evidence>
<evidence type="ECO:0000256" key="4">
    <source>
        <dbReference type="ARBA" id="ARBA00038440"/>
    </source>
</evidence>
<dbReference type="PANTHER" id="PTHR43369:SF2">
    <property type="entry name" value="PHOSPHORIBOSYLGLYCINAMIDE FORMYLTRANSFERASE"/>
    <property type="match status" value="1"/>
</dbReference>
<feature type="binding site" evidence="6">
    <location>
        <position position="68"/>
    </location>
    <ligand>
        <name>(6R)-10-formyltetrahydrofolate</name>
        <dbReference type="ChEBI" id="CHEBI:195366"/>
    </ligand>
</feature>
<keyword evidence="2 6" id="KW-0808">Transferase</keyword>
<evidence type="ECO:0000313" key="8">
    <source>
        <dbReference type="EMBL" id="PWB04261.1"/>
    </source>
</evidence>
<reference evidence="9" key="1">
    <citation type="submission" date="2018-02" db="EMBL/GenBank/DDBJ databases">
        <authorList>
            <person name="Clavel T."/>
            <person name="Strowig T."/>
        </authorList>
    </citation>
    <scope>NUCLEOTIDE SEQUENCE [LARGE SCALE GENOMIC DNA]</scope>
    <source>
        <strain evidence="9">DSM 103720</strain>
    </source>
</reference>
<comment type="pathway">
    <text evidence="1 6">Purine metabolism; IMP biosynthesis via de novo pathway; N(2)-formyl-N(1)-(5-phospho-D-ribosyl)glycinamide from N(1)-(5-phospho-D-ribosyl)glycinamide (10-formyl THF route): step 1/1.</text>
</comment>
<dbReference type="EMBL" id="PUEC01000002">
    <property type="protein sequence ID" value="PWB04261.1"/>
    <property type="molecule type" value="Genomic_DNA"/>
</dbReference>
<dbReference type="Pfam" id="PF00551">
    <property type="entry name" value="Formyl_trans_N"/>
    <property type="match status" value="1"/>
</dbReference>
<evidence type="ECO:0000259" key="7">
    <source>
        <dbReference type="Pfam" id="PF00551"/>
    </source>
</evidence>
<dbReference type="AlphaFoldDB" id="A0A2V1ISX6"/>
<dbReference type="HAMAP" id="MF_01930">
    <property type="entry name" value="PurN"/>
    <property type="match status" value="1"/>
</dbReference>
<sequence>MKTSSNPAGRIAVFASGNGSNAENIIRYFREADRGAQVALVVTNKAEAGVISRAESLGVETCVLPADRLRDPDTILPLLEARGVDLIVLAGFLLMVPPFLIARYPGRIINIHPSLLPAYGGKGMYGRRVHEAVVEAGESRTGITVHFVSEKYDDGRIIAQIPVEISPSDSAADVESKIHRLEKAHFPRIIHETFYR</sequence>
<dbReference type="EC" id="2.1.2.2" evidence="6"/>
<feature type="domain" description="Formyl transferase N-terminal" evidence="7">
    <location>
        <begin position="10"/>
        <end position="189"/>
    </location>
</feature>
<evidence type="ECO:0000313" key="9">
    <source>
        <dbReference type="Proteomes" id="UP000244905"/>
    </source>
</evidence>
<dbReference type="NCBIfam" id="TIGR00639">
    <property type="entry name" value="PurN"/>
    <property type="match status" value="1"/>
</dbReference>
<dbReference type="InterPro" id="IPR036477">
    <property type="entry name" value="Formyl_transf_N_sf"/>
</dbReference>
<evidence type="ECO:0000256" key="5">
    <source>
        <dbReference type="ARBA" id="ARBA00047664"/>
    </source>
</evidence>
<proteinExistence type="inferred from homology"/>
<feature type="site" description="Raises pKa of active site His" evidence="6">
    <location>
        <position position="153"/>
    </location>
</feature>
<dbReference type="SUPFAM" id="SSF53328">
    <property type="entry name" value="Formyltransferase"/>
    <property type="match status" value="1"/>
</dbReference>
<evidence type="ECO:0000256" key="2">
    <source>
        <dbReference type="ARBA" id="ARBA00022679"/>
    </source>
</evidence>
<comment type="caution">
    <text evidence="6">Lacks conserved residue(s) required for the propagation of feature annotation.</text>
</comment>
<dbReference type="GO" id="GO:0005829">
    <property type="term" value="C:cytosol"/>
    <property type="evidence" value="ECO:0007669"/>
    <property type="project" value="TreeGrafter"/>
</dbReference>
<dbReference type="GO" id="GO:0004644">
    <property type="term" value="F:phosphoribosylglycinamide formyltransferase activity"/>
    <property type="evidence" value="ECO:0007669"/>
    <property type="project" value="UniProtKB-UniRule"/>
</dbReference>
<dbReference type="CDD" id="cd08645">
    <property type="entry name" value="FMT_core_GART"/>
    <property type="match status" value="1"/>
</dbReference>
<dbReference type="RefSeq" id="WP_107031185.1">
    <property type="nucleotide sequence ID" value="NZ_CAPEJN010000002.1"/>
</dbReference>
<feature type="binding site" evidence="6">
    <location>
        <position position="110"/>
    </location>
    <ligand>
        <name>(6R)-10-formyltetrahydrofolate</name>
        <dbReference type="ChEBI" id="CHEBI:195366"/>
    </ligand>
</feature>
<evidence type="ECO:0000256" key="3">
    <source>
        <dbReference type="ARBA" id="ARBA00022755"/>
    </source>
</evidence>
<protein>
    <recommendedName>
        <fullName evidence="6">Phosphoribosylglycinamide formyltransferase</fullName>
        <ecNumber evidence="6">2.1.2.2</ecNumber>
    </recommendedName>
    <alternativeName>
        <fullName evidence="6">5'-phosphoribosylglycinamide transformylase</fullName>
    </alternativeName>
    <alternativeName>
        <fullName evidence="6">GAR transformylase</fullName>
        <shortName evidence="6">GART</shortName>
    </alternativeName>
</protein>
<dbReference type="Gene3D" id="3.40.50.170">
    <property type="entry name" value="Formyl transferase, N-terminal domain"/>
    <property type="match status" value="1"/>
</dbReference>